<dbReference type="PROSITE" id="PS00061">
    <property type="entry name" value="ADH_SHORT"/>
    <property type="match status" value="1"/>
</dbReference>
<dbReference type="EMBL" id="JARKHS020026287">
    <property type="protein sequence ID" value="KAK8766501.1"/>
    <property type="molecule type" value="Genomic_DNA"/>
</dbReference>
<dbReference type="Pfam" id="PF13561">
    <property type="entry name" value="adh_short_C2"/>
    <property type="match status" value="1"/>
</dbReference>
<dbReference type="InterPro" id="IPR036291">
    <property type="entry name" value="NAD(P)-bd_dom_sf"/>
</dbReference>
<organism evidence="3 4">
    <name type="scientific">Amblyomma americanum</name>
    <name type="common">Lone star tick</name>
    <dbReference type="NCBI Taxonomy" id="6943"/>
    <lineage>
        <taxon>Eukaryota</taxon>
        <taxon>Metazoa</taxon>
        <taxon>Ecdysozoa</taxon>
        <taxon>Arthropoda</taxon>
        <taxon>Chelicerata</taxon>
        <taxon>Arachnida</taxon>
        <taxon>Acari</taxon>
        <taxon>Parasitiformes</taxon>
        <taxon>Ixodida</taxon>
        <taxon>Ixodoidea</taxon>
        <taxon>Ixodidae</taxon>
        <taxon>Amblyomminae</taxon>
        <taxon>Amblyomma</taxon>
    </lineage>
</organism>
<sequence>MLRSGRALPEGGAAIVNISSIVGKSGWSNAGAYAASKAGVIALTKTVAQELAHCGIRCNAVLPGWTETPMTQVTRDECRAMVASMTPLKRSAQPREIAEAVKFLCLPAASSFVTGAVMEVSGGLFM</sequence>
<comment type="caution">
    <text evidence="3">The sequence shown here is derived from an EMBL/GenBank/DDBJ whole genome shotgun (WGS) entry which is preliminary data.</text>
</comment>
<evidence type="ECO:0000313" key="3">
    <source>
        <dbReference type="EMBL" id="KAK8766501.1"/>
    </source>
</evidence>
<dbReference type="Proteomes" id="UP001321473">
    <property type="component" value="Unassembled WGS sequence"/>
</dbReference>
<evidence type="ECO:0000256" key="2">
    <source>
        <dbReference type="ARBA" id="ARBA00023002"/>
    </source>
</evidence>
<dbReference type="AlphaFoldDB" id="A0AAQ4DVL1"/>
<gene>
    <name evidence="3" type="ORF">V5799_006726</name>
</gene>
<dbReference type="PANTHER" id="PTHR24321:SF8">
    <property type="entry name" value="ESTRADIOL 17-BETA-DEHYDROGENASE 8-RELATED"/>
    <property type="match status" value="1"/>
</dbReference>
<name>A0AAQ4DVL1_AMBAM</name>
<dbReference type="Gene3D" id="3.40.50.720">
    <property type="entry name" value="NAD(P)-binding Rossmann-like Domain"/>
    <property type="match status" value="1"/>
</dbReference>
<dbReference type="SUPFAM" id="SSF51735">
    <property type="entry name" value="NAD(P)-binding Rossmann-fold domains"/>
    <property type="match status" value="1"/>
</dbReference>
<protein>
    <submittedName>
        <fullName evidence="3">Uncharacterized protein</fullName>
    </submittedName>
</protein>
<proteinExistence type="inferred from homology"/>
<dbReference type="PRINTS" id="PR00080">
    <property type="entry name" value="SDRFAMILY"/>
</dbReference>
<reference evidence="3 4" key="1">
    <citation type="journal article" date="2023" name="Arcadia Sci">
        <title>De novo assembly of a long-read Amblyomma americanum tick genome.</title>
        <authorList>
            <person name="Chou S."/>
            <person name="Poskanzer K.E."/>
            <person name="Rollins M."/>
            <person name="Thuy-Boun P.S."/>
        </authorList>
    </citation>
    <scope>NUCLEOTIDE SEQUENCE [LARGE SCALE GENOMIC DNA]</scope>
    <source>
        <strain evidence="3">F_SG_1</strain>
        <tissue evidence="3">Salivary glands</tissue>
    </source>
</reference>
<comment type="similarity">
    <text evidence="1">Belongs to the short-chain dehydrogenases/reductases (SDR) family.</text>
</comment>
<dbReference type="InterPro" id="IPR002347">
    <property type="entry name" value="SDR_fam"/>
</dbReference>
<evidence type="ECO:0000313" key="4">
    <source>
        <dbReference type="Proteomes" id="UP001321473"/>
    </source>
</evidence>
<evidence type="ECO:0000256" key="1">
    <source>
        <dbReference type="ARBA" id="ARBA00006484"/>
    </source>
</evidence>
<keyword evidence="2" id="KW-0560">Oxidoreductase</keyword>
<accession>A0AAQ4DVL1</accession>
<keyword evidence="4" id="KW-1185">Reference proteome</keyword>
<dbReference type="PRINTS" id="PR00081">
    <property type="entry name" value="GDHRDH"/>
</dbReference>
<dbReference type="InterPro" id="IPR020904">
    <property type="entry name" value="Sc_DH/Rdtase_CS"/>
</dbReference>
<dbReference type="PANTHER" id="PTHR24321">
    <property type="entry name" value="DEHYDROGENASES, SHORT CHAIN"/>
    <property type="match status" value="1"/>
</dbReference>
<dbReference type="GO" id="GO:0016491">
    <property type="term" value="F:oxidoreductase activity"/>
    <property type="evidence" value="ECO:0007669"/>
    <property type="project" value="UniProtKB-KW"/>
</dbReference>